<dbReference type="EMBL" id="QICH01000002">
    <property type="protein sequence ID" value="PXF63371.1"/>
    <property type="molecule type" value="Genomic_DNA"/>
</dbReference>
<dbReference type="OrthoDB" id="8558970at2"/>
<name>A0A318D337_9GAMM</name>
<evidence type="ECO:0000259" key="1">
    <source>
        <dbReference type="PROSITE" id="PS51787"/>
    </source>
</evidence>
<dbReference type="PROSITE" id="PS51787">
    <property type="entry name" value="LON_N"/>
    <property type="match status" value="1"/>
</dbReference>
<gene>
    <name evidence="2" type="ORF">DL796_08025</name>
</gene>
<dbReference type="InterPro" id="IPR003111">
    <property type="entry name" value="Lon_prtase_N"/>
</dbReference>
<dbReference type="Pfam" id="PF02190">
    <property type="entry name" value="LON_substr_bdg"/>
    <property type="match status" value="1"/>
</dbReference>
<protein>
    <submittedName>
        <fullName evidence="2">Peptidase S16</fullName>
    </submittedName>
</protein>
<proteinExistence type="predicted"/>
<feature type="domain" description="Lon N-terminal" evidence="1">
    <location>
        <begin position="11"/>
        <end position="201"/>
    </location>
</feature>
<sequence length="201" mass="23120">MPNTQQSQSKTSVLPIFPLQRVVFPDSVLRLQIFEQRYLDMIARQLSNNQGFGVCLIKKGNETGVAATPFKLGTYVEIVDFDQKQDGILLLTCIGRQRFTINSQTVLPDRLISANVSFIDNLEDSLISGEQNELINLLEDLTQHPQVEIIESPERWQCMDFVVERLTEFLPVNEFQKQAILEENDLKTRIAMLYQMLAWLK</sequence>
<dbReference type="AlphaFoldDB" id="A0A318D337"/>
<evidence type="ECO:0000313" key="3">
    <source>
        <dbReference type="Proteomes" id="UP000247689"/>
    </source>
</evidence>
<dbReference type="SUPFAM" id="SSF88697">
    <property type="entry name" value="PUA domain-like"/>
    <property type="match status" value="1"/>
</dbReference>
<dbReference type="InterPro" id="IPR015947">
    <property type="entry name" value="PUA-like_sf"/>
</dbReference>
<dbReference type="Gene3D" id="2.30.130.40">
    <property type="entry name" value="LON domain-like"/>
    <property type="match status" value="1"/>
</dbReference>
<dbReference type="SMART" id="SM00464">
    <property type="entry name" value="LON"/>
    <property type="match status" value="1"/>
</dbReference>
<dbReference type="InterPro" id="IPR046336">
    <property type="entry name" value="Lon_prtase_N_sf"/>
</dbReference>
<dbReference type="PANTHER" id="PTHR46732">
    <property type="entry name" value="ATP-DEPENDENT PROTEASE LA (LON) DOMAIN PROTEIN"/>
    <property type="match status" value="1"/>
</dbReference>
<keyword evidence="3" id="KW-1185">Reference proteome</keyword>
<accession>A0A318D337</accession>
<dbReference type="PANTHER" id="PTHR46732:SF8">
    <property type="entry name" value="ATP-DEPENDENT PROTEASE LA (LON) DOMAIN PROTEIN"/>
    <property type="match status" value="1"/>
</dbReference>
<evidence type="ECO:0000313" key="2">
    <source>
        <dbReference type="EMBL" id="PXF63371.1"/>
    </source>
</evidence>
<comment type="caution">
    <text evidence="2">The sequence shown here is derived from an EMBL/GenBank/DDBJ whole genome shotgun (WGS) entry which is preliminary data.</text>
</comment>
<dbReference type="Proteomes" id="UP000247689">
    <property type="component" value="Unassembled WGS sequence"/>
</dbReference>
<organism evidence="2 3">
    <name type="scientific">Kangiella spongicola</name>
    <dbReference type="NCBI Taxonomy" id="796379"/>
    <lineage>
        <taxon>Bacteria</taxon>
        <taxon>Pseudomonadati</taxon>
        <taxon>Pseudomonadota</taxon>
        <taxon>Gammaproteobacteria</taxon>
        <taxon>Kangiellales</taxon>
        <taxon>Kangiellaceae</taxon>
        <taxon>Kangiella</taxon>
    </lineage>
</organism>
<reference evidence="2 3" key="1">
    <citation type="submission" date="2018-05" db="EMBL/GenBank/DDBJ databases">
        <title>Kangiella spongicola genome sequence.</title>
        <authorList>
            <person name="Maclea K.S."/>
            <person name="Goen A.E."/>
            <person name="Kelley C."/>
            <person name="Underriner A."/>
            <person name="Silverwood T."/>
            <person name="Trachtenberg A.M."/>
        </authorList>
    </citation>
    <scope>NUCLEOTIDE SEQUENCE [LARGE SCALE GENOMIC DNA]</scope>
    <source>
        <strain evidence="2 3">ATCC BAA-2076</strain>
    </source>
</reference>